<evidence type="ECO:0000313" key="1">
    <source>
        <dbReference type="EMBL" id="AYV83800.1"/>
    </source>
</evidence>
<dbReference type="InterPro" id="IPR009091">
    <property type="entry name" value="RCC1/BLIP-II"/>
</dbReference>
<dbReference type="EMBL" id="MK072393">
    <property type="protein sequence ID" value="AYV83800.1"/>
    <property type="molecule type" value="Genomic_DNA"/>
</dbReference>
<dbReference type="InterPro" id="IPR051553">
    <property type="entry name" value="Ran_GTPase-activating"/>
</dbReference>
<protein>
    <submittedName>
        <fullName evidence="1">Chromosome condensation regulator</fullName>
    </submittedName>
</protein>
<dbReference type="Pfam" id="PF13540">
    <property type="entry name" value="RCC1_2"/>
    <property type="match status" value="2"/>
</dbReference>
<dbReference type="PROSITE" id="PS50012">
    <property type="entry name" value="RCC1_3"/>
    <property type="match status" value="2"/>
</dbReference>
<dbReference type="PRINTS" id="PR00633">
    <property type="entry name" value="RCCNDNSATION"/>
</dbReference>
<dbReference type="PANTHER" id="PTHR45982:SF1">
    <property type="entry name" value="REGULATOR OF CHROMOSOME CONDENSATION"/>
    <property type="match status" value="1"/>
</dbReference>
<dbReference type="PANTHER" id="PTHR45982">
    <property type="entry name" value="REGULATOR OF CHROMOSOME CONDENSATION"/>
    <property type="match status" value="1"/>
</dbReference>
<dbReference type="GO" id="GO:0005085">
    <property type="term" value="F:guanyl-nucleotide exchange factor activity"/>
    <property type="evidence" value="ECO:0007669"/>
    <property type="project" value="TreeGrafter"/>
</dbReference>
<dbReference type="Gene3D" id="2.130.10.30">
    <property type="entry name" value="Regulator of chromosome condensation 1/beta-lactamase-inhibitor protein II"/>
    <property type="match status" value="3"/>
</dbReference>
<proteinExistence type="predicted"/>
<dbReference type="SUPFAM" id="SSF50985">
    <property type="entry name" value="RCC1/BLIP-II"/>
    <property type="match status" value="1"/>
</dbReference>
<gene>
    <name evidence="1" type="ORF">Hyperionvirus11_73</name>
</gene>
<sequence length="463" mass="51335">MDLSSLIETLPIDLQHIVISYDRRIIFLLPLRELVKYDWFGLIKIIFGLNYSKKFFTNEAVMKIYINRCRRSITKYGRENTIIKLGDGRLMGCGSNSDGQMGLGNDMGTINVFTVIEDVMKNVVEVGVGSGDATVRLSDGTLMRSSVFTKKKFKKIRLKRKDIVELIYGCGRAKFIRFSDGTIMGYGNAERHCFKRVDYLRDVADVHCGFDHAVLRLMDGTLMSCGVNKYGQLGLGDKVSRGKFTEVCGVDKKNIVEIVADVCISFIRLVDGTIMFCGYNLNGELGFGDKENRDIFTEVKLVPRNIDRVVFGHRHTFLLLSDGGLMGCGDNLLGQLGLGDCSGKNSFTEIGGIPRNIIDVHCGFSNTIIRLGDGTLLGSGQNSDGQLGFGDLNNRRCFQEIPLFSKNIVEVACYKLRTFIRLSDGKLMGSGNNRYGQLGLGKISHKTTFTVIKGIDGFVTEIA</sequence>
<name>A0A3G5A946_9VIRU</name>
<organism evidence="1">
    <name type="scientific">Hyperionvirus sp</name>
    <dbReference type="NCBI Taxonomy" id="2487770"/>
    <lineage>
        <taxon>Viruses</taxon>
        <taxon>Varidnaviria</taxon>
        <taxon>Bamfordvirae</taxon>
        <taxon>Nucleocytoviricota</taxon>
        <taxon>Megaviricetes</taxon>
        <taxon>Imitervirales</taxon>
        <taxon>Mimiviridae</taxon>
        <taxon>Klosneuvirinae</taxon>
    </lineage>
</organism>
<accession>A0A3G5A946</accession>
<reference evidence="1" key="1">
    <citation type="submission" date="2018-10" db="EMBL/GenBank/DDBJ databases">
        <title>Hidden diversity of soil giant viruses.</title>
        <authorList>
            <person name="Schulz F."/>
            <person name="Alteio L."/>
            <person name="Goudeau D."/>
            <person name="Ryan E.M."/>
            <person name="Malmstrom R.R."/>
            <person name="Blanchard J."/>
            <person name="Woyke T."/>
        </authorList>
    </citation>
    <scope>NUCLEOTIDE SEQUENCE</scope>
    <source>
        <strain evidence="1">HYV1</strain>
    </source>
</reference>
<dbReference type="InterPro" id="IPR000408">
    <property type="entry name" value="Reg_chr_condens"/>
</dbReference>